<dbReference type="PANTHER" id="PTHR33336">
    <property type="entry name" value="QUINOL MONOOXYGENASE YGIN-RELATED"/>
    <property type="match status" value="1"/>
</dbReference>
<dbReference type="AlphaFoldDB" id="A0A3E0WBB6"/>
<organism evidence="2 3">
    <name type="scientific">Subtercola boreus</name>
    <dbReference type="NCBI Taxonomy" id="120213"/>
    <lineage>
        <taxon>Bacteria</taxon>
        <taxon>Bacillati</taxon>
        <taxon>Actinomycetota</taxon>
        <taxon>Actinomycetes</taxon>
        <taxon>Micrococcales</taxon>
        <taxon>Microbacteriaceae</taxon>
        <taxon>Subtercola</taxon>
    </lineage>
</organism>
<comment type="caution">
    <text evidence="2">The sequence shown here is derived from an EMBL/GenBank/DDBJ whole genome shotgun (WGS) entry which is preliminary data.</text>
</comment>
<dbReference type="Proteomes" id="UP000257080">
    <property type="component" value="Unassembled WGS sequence"/>
</dbReference>
<keyword evidence="2" id="KW-0560">Oxidoreductase</keyword>
<evidence type="ECO:0000313" key="3">
    <source>
        <dbReference type="Proteomes" id="UP000257080"/>
    </source>
</evidence>
<accession>A0A3E0WBB6</accession>
<sequence length="96" mass="10269">MPDLNVVAVLKAKPGAEQIVGDALRGLVQPTRAEEGCVSYDLYSSATAPGTFFTIEKWRSQSDLDGHMQTAHIQQALSIAGEHLAEAPDINPLLPV</sequence>
<dbReference type="Gene3D" id="3.30.70.100">
    <property type="match status" value="1"/>
</dbReference>
<dbReference type="RefSeq" id="WP_116418448.1">
    <property type="nucleotide sequence ID" value="NZ_NBXC01000014.1"/>
</dbReference>
<keyword evidence="2" id="KW-0503">Monooxygenase</keyword>
<name>A0A3E0WBB6_9MICO</name>
<reference evidence="2 3" key="1">
    <citation type="submission" date="2017-04" db="EMBL/GenBank/DDBJ databases">
        <title>Comparative genome analysis of Subtercola boreus.</title>
        <authorList>
            <person name="Cho Y.-J."/>
            <person name="Cho A."/>
            <person name="Kim O.-S."/>
            <person name="Lee J.-I."/>
        </authorList>
    </citation>
    <scope>NUCLEOTIDE SEQUENCE [LARGE SCALE GENOMIC DNA]</scope>
    <source>
        <strain evidence="2 3">P28004</strain>
    </source>
</reference>
<dbReference type="PROSITE" id="PS51725">
    <property type="entry name" value="ABM"/>
    <property type="match status" value="1"/>
</dbReference>
<evidence type="ECO:0000313" key="2">
    <source>
        <dbReference type="EMBL" id="RFA27687.1"/>
    </source>
</evidence>
<gene>
    <name evidence="2" type="ORF">B7R25_08190</name>
</gene>
<dbReference type="EMBL" id="NBXE01000019">
    <property type="protein sequence ID" value="RFA27687.1"/>
    <property type="molecule type" value="Genomic_DNA"/>
</dbReference>
<dbReference type="OrthoDB" id="5080511at2"/>
<dbReference type="PANTHER" id="PTHR33336:SF3">
    <property type="entry name" value="ABM DOMAIN-CONTAINING PROTEIN"/>
    <property type="match status" value="1"/>
</dbReference>
<dbReference type="SUPFAM" id="SSF54909">
    <property type="entry name" value="Dimeric alpha+beta barrel"/>
    <property type="match status" value="1"/>
</dbReference>
<evidence type="ECO:0000259" key="1">
    <source>
        <dbReference type="PROSITE" id="PS51725"/>
    </source>
</evidence>
<dbReference type="InterPro" id="IPR011008">
    <property type="entry name" value="Dimeric_a/b-barrel"/>
</dbReference>
<protein>
    <submittedName>
        <fullName evidence="2">Antibiotic biosynthesis monooxygenase</fullName>
    </submittedName>
</protein>
<proteinExistence type="predicted"/>
<dbReference type="InterPro" id="IPR007138">
    <property type="entry name" value="ABM_dom"/>
</dbReference>
<dbReference type="InterPro" id="IPR050744">
    <property type="entry name" value="AI-2_Isomerase_LsrG"/>
</dbReference>
<dbReference type="Pfam" id="PF03992">
    <property type="entry name" value="ABM"/>
    <property type="match status" value="1"/>
</dbReference>
<dbReference type="GO" id="GO:0004497">
    <property type="term" value="F:monooxygenase activity"/>
    <property type="evidence" value="ECO:0007669"/>
    <property type="project" value="UniProtKB-KW"/>
</dbReference>
<feature type="domain" description="ABM" evidence="1">
    <location>
        <begin position="4"/>
        <end position="94"/>
    </location>
</feature>